<dbReference type="AlphaFoldDB" id="A0A1X1JZC5"/>
<gene>
    <name evidence="1" type="ORF">B7699_08030</name>
</gene>
<proteinExistence type="predicted"/>
<protein>
    <submittedName>
        <fullName evidence="1">Uncharacterized protein</fullName>
    </submittedName>
</protein>
<organism evidence="1 2">
    <name type="scientific">Streptococcus mitis</name>
    <dbReference type="NCBI Taxonomy" id="28037"/>
    <lineage>
        <taxon>Bacteria</taxon>
        <taxon>Bacillati</taxon>
        <taxon>Bacillota</taxon>
        <taxon>Bacilli</taxon>
        <taxon>Lactobacillales</taxon>
        <taxon>Streptococcaceae</taxon>
        <taxon>Streptococcus</taxon>
        <taxon>Streptococcus mitis group</taxon>
    </lineage>
</organism>
<name>A0A1X1JZC5_STRMT</name>
<accession>A0A1X1JZC5</accession>
<sequence>MTSFLKFFLGSEHSFKNDCDKRSFKFIKREISYLRTYTEAFVEYKFLLNLKKSLIAANKVSDTDIPAFYKWVLYKLYLENKSSHSSMKNFFELREEKKVMELEELYGSAHNLKDCSMIDDAVDLLKKYLEKQTTYSNNRKEEKARFSVIFENKKMLKIEKAIIKYFLYKNGALKLVNEDTFFEDYFHEINFIEPQKRYLSEAIASNPNNYKGLYTYWLGYYASFRVHLFSDIHNVKKITGYNSKPLFKGKSEYNYFELTRKIEELNLKLDKELNKIFHSEWLKSILLDSIFTTTGISFDISAELKSTILD</sequence>
<dbReference type="RefSeq" id="WP_084927895.1">
    <property type="nucleotide sequence ID" value="NZ_NCVG01000023.1"/>
</dbReference>
<evidence type="ECO:0000313" key="1">
    <source>
        <dbReference type="EMBL" id="ORO92465.1"/>
    </source>
</evidence>
<dbReference type="EMBL" id="NCVG01000023">
    <property type="protein sequence ID" value="ORO92465.1"/>
    <property type="molecule type" value="Genomic_DNA"/>
</dbReference>
<evidence type="ECO:0000313" key="2">
    <source>
        <dbReference type="Proteomes" id="UP000193863"/>
    </source>
</evidence>
<reference evidence="1 2" key="1">
    <citation type="journal article" date="2016" name="Eur. J. Clin. Microbiol. Infect. Dis.">
        <title>Whole genome sequencing as a tool for phylogenetic analysis of clinical strains of Mitis group streptococci.</title>
        <authorList>
            <person name="Rasmussen L.H."/>
            <person name="Dargis R."/>
            <person name="Hojholt K."/>
            <person name="Christensen J.J."/>
            <person name="Skovgaard O."/>
            <person name="Justesen U.S."/>
            <person name="Rosenvinge F.S."/>
            <person name="Moser C."/>
            <person name="Lukjancenko O."/>
            <person name="Rasmussen S."/>
            <person name="Nielsen X.C."/>
        </authorList>
    </citation>
    <scope>NUCLEOTIDE SEQUENCE [LARGE SCALE GENOMIC DNA]</scope>
    <source>
        <strain evidence="1 2">RH_43861_09</strain>
    </source>
</reference>
<dbReference type="Proteomes" id="UP000193863">
    <property type="component" value="Unassembled WGS sequence"/>
</dbReference>
<comment type="caution">
    <text evidence="1">The sequence shown here is derived from an EMBL/GenBank/DDBJ whole genome shotgun (WGS) entry which is preliminary data.</text>
</comment>